<reference evidence="20 21" key="1">
    <citation type="journal article" date="2016" name="Nat. Commun.">
        <title>Thousands of microbial genomes shed light on interconnected biogeochemical processes in an aquifer system.</title>
        <authorList>
            <person name="Anantharaman K."/>
            <person name="Brown C.T."/>
            <person name="Hug L.A."/>
            <person name="Sharon I."/>
            <person name="Castelle C.J."/>
            <person name="Probst A.J."/>
            <person name="Thomas B.C."/>
            <person name="Singh A."/>
            <person name="Wilkins M.J."/>
            <person name="Karaoz U."/>
            <person name="Brodie E.L."/>
            <person name="Williams K.H."/>
            <person name="Hubbard S.S."/>
            <person name="Banfield J.F."/>
        </authorList>
    </citation>
    <scope>NUCLEOTIDE SEQUENCE [LARGE SCALE GENOMIC DNA]</scope>
</reference>
<dbReference type="InterPro" id="IPR023346">
    <property type="entry name" value="Lysozyme-like_dom_sf"/>
</dbReference>
<keyword evidence="5" id="KW-0121">Carboxypeptidase</keyword>
<keyword evidence="17" id="KW-0812">Transmembrane</keyword>
<dbReference type="GO" id="GO:0006508">
    <property type="term" value="P:proteolysis"/>
    <property type="evidence" value="ECO:0007669"/>
    <property type="project" value="UniProtKB-KW"/>
</dbReference>
<comment type="catalytic activity">
    <reaction evidence="15">
        <text>Preferential cleavage: (Ac)2-L-Lys-D-Ala-|-D-Ala. Also transpeptidation of peptidyl-alanyl moieties that are N-acyl substituents of D-alanine.</text>
        <dbReference type="EC" id="3.4.16.4"/>
    </reaction>
</comment>
<dbReference type="SUPFAM" id="SSF56601">
    <property type="entry name" value="beta-lactamase/transpeptidase-like"/>
    <property type="match status" value="1"/>
</dbReference>
<evidence type="ECO:0000256" key="8">
    <source>
        <dbReference type="ARBA" id="ARBA00022679"/>
    </source>
</evidence>
<evidence type="ECO:0000256" key="1">
    <source>
        <dbReference type="ARBA" id="ARBA00004236"/>
    </source>
</evidence>
<dbReference type="GO" id="GO:0030288">
    <property type="term" value="C:outer membrane-bounded periplasmic space"/>
    <property type="evidence" value="ECO:0007669"/>
    <property type="project" value="TreeGrafter"/>
</dbReference>
<keyword evidence="4" id="KW-1003">Cell membrane</keyword>
<evidence type="ECO:0000313" key="21">
    <source>
        <dbReference type="Proteomes" id="UP000178710"/>
    </source>
</evidence>
<dbReference type="InterPro" id="IPR012338">
    <property type="entry name" value="Beta-lactam/transpept-like"/>
</dbReference>
<gene>
    <name evidence="20" type="ORF">A3C12_03310</name>
</gene>
<evidence type="ECO:0000256" key="10">
    <source>
        <dbReference type="ARBA" id="ARBA00022960"/>
    </source>
</evidence>
<dbReference type="Gene3D" id="3.40.710.10">
    <property type="entry name" value="DD-peptidase/beta-lactamase superfamily"/>
    <property type="match status" value="1"/>
</dbReference>
<dbReference type="InterPro" id="IPR036950">
    <property type="entry name" value="PBP_transglycosylase"/>
</dbReference>
<evidence type="ECO:0000256" key="16">
    <source>
        <dbReference type="ARBA" id="ARBA00049902"/>
    </source>
</evidence>
<dbReference type="PANTHER" id="PTHR32282:SF11">
    <property type="entry name" value="PENICILLIN-BINDING PROTEIN 1B"/>
    <property type="match status" value="1"/>
</dbReference>
<dbReference type="GO" id="GO:0009252">
    <property type="term" value="P:peptidoglycan biosynthetic process"/>
    <property type="evidence" value="ECO:0007669"/>
    <property type="project" value="UniProtKB-KW"/>
</dbReference>
<dbReference type="Pfam" id="PF00912">
    <property type="entry name" value="Transgly"/>
    <property type="match status" value="1"/>
</dbReference>
<comment type="subcellular location">
    <subcellularLocation>
        <location evidence="1">Cell membrane</location>
    </subcellularLocation>
</comment>
<comment type="similarity">
    <text evidence="3">In the N-terminal section; belongs to the glycosyltransferase 51 family.</text>
</comment>
<dbReference type="Proteomes" id="UP000178710">
    <property type="component" value="Unassembled WGS sequence"/>
</dbReference>
<dbReference type="FunFam" id="1.10.3810.10:FF:000001">
    <property type="entry name" value="Penicillin-binding protein 1A"/>
    <property type="match status" value="1"/>
</dbReference>
<evidence type="ECO:0000256" key="6">
    <source>
        <dbReference type="ARBA" id="ARBA00022670"/>
    </source>
</evidence>
<evidence type="ECO:0000259" key="18">
    <source>
        <dbReference type="Pfam" id="PF00905"/>
    </source>
</evidence>
<evidence type="ECO:0000256" key="3">
    <source>
        <dbReference type="ARBA" id="ARBA00007739"/>
    </source>
</evidence>
<sequence length="857" mass="95058">MLWMRRKLLERRRIRRRRVFFGILWVLAFFFAAGSVSLFFILRGLPDPARLTEQNIAQSTRIYDRTGTVVLYDVHGDEKRSVVPFAKLPAVLKNATVTVEDAEFYSHRGIDARGIMRALYVDLTSRGIRQGGSTITQQLITNSLLSRGTSVREKILRKIREIALAVIIETKFSKDEILSLYLNQIPYGSQAYGAEAAAETFFGKSVDQIDLAEAAFLASLPRAPSYYSPYGPHRDELMGRKDFILDRMAKLGYISADDATKAKKENLNIRKQRQNILAPHFIFYVRDYLTQTYGESLVEQGGLKVITSLDWDLQQKAEKIVREGAERNSQLIKAKNAALVAANPKTGEVLAMVGSRDYFADPEPKNCKPGVNCQFDPQVNVALRARQPGSAFKPFVYATAFAKGYTPDTVLFDVPTEFNPSCNSNGTAPAGTDPASCYSPSNYDDAFRGPVTIRQALAQSLNVPSVELLYLAGVMDSIETAKRLGITTVEPDPSRYGLALVLGGAEVRLLDMVYAYGAFANDGTQSELTNILRVEDAAGNVLEEYKPDPHQTLDPELARQINDVLSDNDARQPIFSPRSSLYFDNRQVAAKTGTTQDYRDAWTIGYTPSLVAGVWVGNNDNTSIQQKGSGVLAAAPIWHNFMEVAMGGVPPERFIKPVPIEVEKPILRGLWQGGQAVMIDKISKKLATSETPENLREEIVAGSPHTILYWVDKDDPRGSAPANPGADPQFAHWEEALRAWLANHPVGPQLVVPTEYDTLHTEANRPRLFVSDPKAGDIAPRKTALKLKFDLQSVFRIKEVDILLNDQITKTFLGPRAITEISIDISDLDAGDNTLKVRAVDDVENMREVSIPFLITP</sequence>
<evidence type="ECO:0000313" key="20">
    <source>
        <dbReference type="EMBL" id="OHA00922.1"/>
    </source>
</evidence>
<feature type="domain" description="Penicillin-binding protein transpeptidase" evidence="18">
    <location>
        <begin position="338"/>
        <end position="642"/>
    </location>
</feature>
<organism evidence="20 21">
    <name type="scientific">Candidatus Sungbacteria bacterium RIFCSPHIGHO2_02_FULL_49_20</name>
    <dbReference type="NCBI Taxonomy" id="1802272"/>
    <lineage>
        <taxon>Bacteria</taxon>
        <taxon>Candidatus Sungiibacteriota</taxon>
    </lineage>
</organism>
<dbReference type="EMBL" id="MHQK01000044">
    <property type="protein sequence ID" value="OHA00922.1"/>
    <property type="molecule type" value="Genomic_DNA"/>
</dbReference>
<keyword evidence="13" id="KW-0511">Multifunctional enzyme</keyword>
<proteinExistence type="inferred from homology"/>
<accession>A0A1G2KQP6</accession>
<keyword evidence="12 17" id="KW-0472">Membrane</keyword>
<evidence type="ECO:0000256" key="12">
    <source>
        <dbReference type="ARBA" id="ARBA00023136"/>
    </source>
</evidence>
<evidence type="ECO:0000256" key="14">
    <source>
        <dbReference type="ARBA" id="ARBA00023316"/>
    </source>
</evidence>
<dbReference type="Gene3D" id="1.10.3810.10">
    <property type="entry name" value="Biosynthetic peptidoglycan transglycosylase-like"/>
    <property type="match status" value="1"/>
</dbReference>
<protein>
    <submittedName>
        <fullName evidence="20">Uncharacterized protein</fullName>
    </submittedName>
</protein>
<keyword evidence="8" id="KW-0808">Transferase</keyword>
<comment type="catalytic activity">
    <reaction evidence="16">
        <text>[GlcNAc-(1-&gt;4)-Mur2Ac(oyl-L-Ala-gamma-D-Glu-L-Lys-D-Ala-D-Ala)](n)-di-trans,octa-cis-undecaprenyl diphosphate + beta-D-GlcNAc-(1-&gt;4)-Mur2Ac(oyl-L-Ala-gamma-D-Glu-L-Lys-D-Ala-D-Ala)-di-trans,octa-cis-undecaprenyl diphosphate = [GlcNAc-(1-&gt;4)-Mur2Ac(oyl-L-Ala-gamma-D-Glu-L-Lys-D-Ala-D-Ala)](n+1)-di-trans,octa-cis-undecaprenyl diphosphate + di-trans,octa-cis-undecaprenyl diphosphate + H(+)</text>
        <dbReference type="Rhea" id="RHEA:23708"/>
        <dbReference type="Rhea" id="RHEA-COMP:9602"/>
        <dbReference type="Rhea" id="RHEA-COMP:9603"/>
        <dbReference type="ChEBI" id="CHEBI:15378"/>
        <dbReference type="ChEBI" id="CHEBI:58405"/>
        <dbReference type="ChEBI" id="CHEBI:60033"/>
        <dbReference type="ChEBI" id="CHEBI:78435"/>
        <dbReference type="EC" id="2.4.99.28"/>
    </reaction>
</comment>
<evidence type="ECO:0000256" key="7">
    <source>
        <dbReference type="ARBA" id="ARBA00022676"/>
    </source>
</evidence>
<evidence type="ECO:0000256" key="11">
    <source>
        <dbReference type="ARBA" id="ARBA00022984"/>
    </source>
</evidence>
<evidence type="ECO:0000256" key="15">
    <source>
        <dbReference type="ARBA" id="ARBA00034000"/>
    </source>
</evidence>
<dbReference type="GO" id="GO:0008360">
    <property type="term" value="P:regulation of cell shape"/>
    <property type="evidence" value="ECO:0007669"/>
    <property type="project" value="UniProtKB-KW"/>
</dbReference>
<dbReference type="GO" id="GO:0071555">
    <property type="term" value="P:cell wall organization"/>
    <property type="evidence" value="ECO:0007669"/>
    <property type="project" value="UniProtKB-KW"/>
</dbReference>
<dbReference type="GO" id="GO:0005886">
    <property type="term" value="C:plasma membrane"/>
    <property type="evidence" value="ECO:0007669"/>
    <property type="project" value="UniProtKB-SubCell"/>
</dbReference>
<dbReference type="GO" id="GO:0008955">
    <property type="term" value="F:peptidoglycan glycosyltransferase activity"/>
    <property type="evidence" value="ECO:0007669"/>
    <property type="project" value="UniProtKB-EC"/>
</dbReference>
<evidence type="ECO:0000256" key="17">
    <source>
        <dbReference type="SAM" id="Phobius"/>
    </source>
</evidence>
<comment type="similarity">
    <text evidence="2">In the C-terminal section; belongs to the transpeptidase family.</text>
</comment>
<keyword evidence="14" id="KW-0961">Cell wall biogenesis/degradation</keyword>
<evidence type="ECO:0000256" key="4">
    <source>
        <dbReference type="ARBA" id="ARBA00022475"/>
    </source>
</evidence>
<keyword evidence="11" id="KW-0573">Peptidoglycan synthesis</keyword>
<dbReference type="Pfam" id="PF00905">
    <property type="entry name" value="Transpeptidase"/>
    <property type="match status" value="1"/>
</dbReference>
<evidence type="ECO:0000256" key="2">
    <source>
        <dbReference type="ARBA" id="ARBA00007090"/>
    </source>
</evidence>
<dbReference type="GO" id="GO:0009002">
    <property type="term" value="F:serine-type D-Ala-D-Ala carboxypeptidase activity"/>
    <property type="evidence" value="ECO:0007669"/>
    <property type="project" value="UniProtKB-EC"/>
</dbReference>
<name>A0A1G2KQP6_9BACT</name>
<keyword evidence="6" id="KW-0645">Protease</keyword>
<dbReference type="GO" id="GO:0008658">
    <property type="term" value="F:penicillin binding"/>
    <property type="evidence" value="ECO:0007669"/>
    <property type="project" value="InterPro"/>
</dbReference>
<evidence type="ECO:0000256" key="5">
    <source>
        <dbReference type="ARBA" id="ARBA00022645"/>
    </source>
</evidence>
<dbReference type="InterPro" id="IPR001460">
    <property type="entry name" value="PCN-bd_Tpept"/>
</dbReference>
<dbReference type="SUPFAM" id="SSF53955">
    <property type="entry name" value="Lysozyme-like"/>
    <property type="match status" value="1"/>
</dbReference>
<keyword evidence="9" id="KW-0378">Hydrolase</keyword>
<feature type="transmembrane region" description="Helical" evidence="17">
    <location>
        <begin position="20"/>
        <end position="42"/>
    </location>
</feature>
<keyword evidence="10" id="KW-0133">Cell shape</keyword>
<dbReference type="InterPro" id="IPR050396">
    <property type="entry name" value="Glycosyltr_51/Transpeptidase"/>
</dbReference>
<comment type="caution">
    <text evidence="20">The sequence shown here is derived from an EMBL/GenBank/DDBJ whole genome shotgun (WGS) entry which is preliminary data.</text>
</comment>
<feature type="domain" description="Glycosyl transferase family 51" evidence="19">
    <location>
        <begin position="74"/>
        <end position="248"/>
    </location>
</feature>
<dbReference type="AlphaFoldDB" id="A0A1G2KQP6"/>
<dbReference type="PANTHER" id="PTHR32282">
    <property type="entry name" value="BINDING PROTEIN TRANSPEPTIDASE, PUTATIVE-RELATED"/>
    <property type="match status" value="1"/>
</dbReference>
<keyword evidence="7" id="KW-0328">Glycosyltransferase</keyword>
<evidence type="ECO:0000256" key="9">
    <source>
        <dbReference type="ARBA" id="ARBA00022801"/>
    </source>
</evidence>
<dbReference type="InterPro" id="IPR001264">
    <property type="entry name" value="Glyco_trans_51"/>
</dbReference>
<evidence type="ECO:0000256" key="13">
    <source>
        <dbReference type="ARBA" id="ARBA00023268"/>
    </source>
</evidence>
<evidence type="ECO:0000259" key="19">
    <source>
        <dbReference type="Pfam" id="PF00912"/>
    </source>
</evidence>
<keyword evidence="17" id="KW-1133">Transmembrane helix</keyword>